<dbReference type="PANTHER" id="PTHR22683">
    <property type="entry name" value="SPORULATION PROTEIN RELATED"/>
    <property type="match status" value="1"/>
</dbReference>
<accession>A0AAW8CS76</accession>
<dbReference type="CDD" id="cd01127">
    <property type="entry name" value="TrwB_TraG_TraD_VirD4"/>
    <property type="match status" value="1"/>
</dbReference>
<organism evidence="7 8">
    <name type="scientific">Pasteurella atlantica</name>
    <dbReference type="NCBI Taxonomy" id="2827233"/>
    <lineage>
        <taxon>Bacteria</taxon>
        <taxon>Pseudomonadati</taxon>
        <taxon>Pseudomonadota</taxon>
        <taxon>Gammaproteobacteria</taxon>
        <taxon>Pasteurellales</taxon>
        <taxon>Pasteurellaceae</taxon>
        <taxon>Pasteurella</taxon>
    </lineage>
</organism>
<dbReference type="SUPFAM" id="SSF52540">
    <property type="entry name" value="P-loop containing nucleoside triphosphate hydrolases"/>
    <property type="match status" value="1"/>
</dbReference>
<evidence type="ECO:0000256" key="2">
    <source>
        <dbReference type="ARBA" id="ARBA00022840"/>
    </source>
</evidence>
<keyword evidence="1 4" id="KW-0547">Nucleotide-binding</keyword>
<feature type="domain" description="FtsK" evidence="6">
    <location>
        <begin position="274"/>
        <end position="470"/>
    </location>
</feature>
<dbReference type="AlphaFoldDB" id="A0AAW8CS76"/>
<proteinExistence type="predicted"/>
<comment type="caution">
    <text evidence="7">The sequence shown here is derived from an EMBL/GenBank/DDBJ whole genome shotgun (WGS) entry which is preliminary data.</text>
</comment>
<evidence type="ECO:0000313" key="7">
    <source>
        <dbReference type="EMBL" id="MDP8187237.1"/>
    </source>
</evidence>
<dbReference type="RefSeq" id="WP_211597803.1">
    <property type="nucleotide sequence ID" value="NZ_JAGRQI010000008.1"/>
</dbReference>
<keyword evidence="2 4" id="KW-0067">ATP-binding</keyword>
<name>A0AAW8CS76_9PAST</name>
<feature type="compositionally biased region" description="Polar residues" evidence="5">
    <location>
        <begin position="558"/>
        <end position="573"/>
    </location>
</feature>
<comment type="function">
    <text evidence="3">Essential cell division protein that coordinates cell division and chromosome segregation. The N-terminus is involved in assembly of the cell-division machinery. The C-terminus functions as a DNA motor that moves dsDNA in an ATP-dependent manner towards the dif recombination site, which is located within the replication terminus region. Translocation stops specifically at Xer-dif sites, where FtsK interacts with the Xer recombinase, allowing activation of chromosome unlinking by recombination. FtsK orienting polar sequences (KOPS) guide the direction of DNA translocation. FtsK can remove proteins from DNA as it translocates, but translocation stops specifically at XerCD-dif site, thereby preventing removal of XerC and XerD from dif.</text>
</comment>
<evidence type="ECO:0000256" key="1">
    <source>
        <dbReference type="ARBA" id="ARBA00022741"/>
    </source>
</evidence>
<protein>
    <submittedName>
        <fullName evidence="7">FtsK/SpoIIIE domain-containing protein</fullName>
    </submittedName>
</protein>
<dbReference type="InterPro" id="IPR002543">
    <property type="entry name" value="FtsK_dom"/>
</dbReference>
<reference evidence="7" key="1">
    <citation type="journal article" date="2023" name="Front. Microbiol.">
        <title>Phylogeography and host specificity of Pasteurellaceae pathogenic to sea-farmed fish in the north-east Atlantic.</title>
        <authorList>
            <person name="Gulla S."/>
            <person name="Colquhoun D.J."/>
            <person name="Olsen A.B."/>
            <person name="Spilsberg B."/>
            <person name="Lagesen K."/>
            <person name="Aakesson C.P."/>
            <person name="Strom S."/>
            <person name="Manji F."/>
            <person name="Birkbeck T.H."/>
            <person name="Nilsen H.K."/>
        </authorList>
    </citation>
    <scope>NUCLEOTIDE SEQUENCE</scope>
    <source>
        <strain evidence="7">VIB1234</strain>
    </source>
</reference>
<evidence type="ECO:0000313" key="8">
    <source>
        <dbReference type="Proteomes" id="UP001230466"/>
    </source>
</evidence>
<dbReference type="SMART" id="SM00382">
    <property type="entry name" value="AAA"/>
    <property type="match status" value="1"/>
</dbReference>
<feature type="binding site" evidence="4">
    <location>
        <begin position="294"/>
        <end position="301"/>
    </location>
    <ligand>
        <name>ATP</name>
        <dbReference type="ChEBI" id="CHEBI:30616"/>
    </ligand>
</feature>
<dbReference type="PANTHER" id="PTHR22683:SF41">
    <property type="entry name" value="DNA TRANSLOCASE FTSK"/>
    <property type="match status" value="1"/>
</dbReference>
<dbReference type="GO" id="GO:0005524">
    <property type="term" value="F:ATP binding"/>
    <property type="evidence" value="ECO:0007669"/>
    <property type="project" value="UniProtKB-UniRule"/>
</dbReference>
<dbReference type="PROSITE" id="PS50901">
    <property type="entry name" value="FTSK"/>
    <property type="match status" value="1"/>
</dbReference>
<dbReference type="Pfam" id="PF01580">
    <property type="entry name" value="FtsK_SpoIIIE"/>
    <property type="match status" value="1"/>
</dbReference>
<dbReference type="InterPro" id="IPR027417">
    <property type="entry name" value="P-loop_NTPase"/>
</dbReference>
<feature type="region of interest" description="Disordered" evidence="5">
    <location>
        <begin position="553"/>
        <end position="583"/>
    </location>
</feature>
<dbReference type="InterPro" id="IPR050206">
    <property type="entry name" value="FtsK/SpoIIIE/SftA"/>
</dbReference>
<dbReference type="EMBL" id="JASAYJ010000009">
    <property type="protein sequence ID" value="MDP8187237.1"/>
    <property type="molecule type" value="Genomic_DNA"/>
</dbReference>
<dbReference type="Proteomes" id="UP001230466">
    <property type="component" value="Unassembled WGS sequence"/>
</dbReference>
<sequence length="583" mass="66672">MNKYAFPWGIYIGELTPKENVAETEDIPVLLPSEKGGFCVDYDEKSETISNQFIENIALLLMQALPPKSLHIYTFDFDTAPRFRYLSQLKTQKLYHLYANTEQAKKGFDELEEIARHRLHDLLPPEIANLSEYNQTAQYPENYHLLLINLDYYPDDFIGVKRIKSFFESASKAGFYTIFYNGVEDDEELKGNREKSLSYIKQKFATLSIEDKTASLNTDLFEFSQLCEFYDYQLADTNQTQIIANIIENLTACEKENTESDFLQIPIAKTQDGRSDIYFSLGANSQNYHAILTGGTGSGKSVLLNNLIIGIAERYTAQQVQLYLMDYKNGVEFDVFRNHPNCVKLFLDETDFTLAIGMIEEFTQELQLRAELMNQAKVKDIASYNQLNLNTPLPYKLLIIDEAQRLFESNFKQKQHFVKCLDHLLRQGRSYGLHLLLVTQTLKGSDIPKDILSHIALRLSFKVNDISDTYALFESGNTIATTLDRHKFEVLINTDSGIKIANQIGRANPPLAEKEQERIAIEAKLQQIKASRLPHLIVTPQILKGTVVENKETEKQAQPKSGNNIFIQDNNKTMPDWLNGEVE</sequence>
<evidence type="ECO:0000259" key="6">
    <source>
        <dbReference type="PROSITE" id="PS50901"/>
    </source>
</evidence>
<evidence type="ECO:0000256" key="4">
    <source>
        <dbReference type="PROSITE-ProRule" id="PRU00289"/>
    </source>
</evidence>
<dbReference type="Gene3D" id="3.40.50.300">
    <property type="entry name" value="P-loop containing nucleotide triphosphate hydrolases"/>
    <property type="match status" value="1"/>
</dbReference>
<evidence type="ECO:0000256" key="3">
    <source>
        <dbReference type="ARBA" id="ARBA00024784"/>
    </source>
</evidence>
<dbReference type="InterPro" id="IPR003593">
    <property type="entry name" value="AAA+_ATPase"/>
</dbReference>
<dbReference type="GO" id="GO:0003677">
    <property type="term" value="F:DNA binding"/>
    <property type="evidence" value="ECO:0007669"/>
    <property type="project" value="InterPro"/>
</dbReference>
<gene>
    <name evidence="7" type="ORF">QJU78_05550</name>
</gene>
<evidence type="ECO:0000256" key="5">
    <source>
        <dbReference type="SAM" id="MobiDB-lite"/>
    </source>
</evidence>